<comment type="caution">
    <text evidence="1">The sequence shown here is derived from an EMBL/GenBank/DDBJ whole genome shotgun (WGS) entry which is preliminary data.</text>
</comment>
<organism evidence="1 2">
    <name type="scientific">Blepharisma stoltei</name>
    <dbReference type="NCBI Taxonomy" id="1481888"/>
    <lineage>
        <taxon>Eukaryota</taxon>
        <taxon>Sar</taxon>
        <taxon>Alveolata</taxon>
        <taxon>Ciliophora</taxon>
        <taxon>Postciliodesmatophora</taxon>
        <taxon>Heterotrichea</taxon>
        <taxon>Heterotrichida</taxon>
        <taxon>Blepharismidae</taxon>
        <taxon>Blepharisma</taxon>
    </lineage>
</organism>
<name>A0AAU9JM43_9CILI</name>
<dbReference type="EMBL" id="CAJZBQ010000041">
    <property type="protein sequence ID" value="CAG9327043.1"/>
    <property type="molecule type" value="Genomic_DNA"/>
</dbReference>
<gene>
    <name evidence="1" type="ORF">BSTOLATCC_MIC42301</name>
</gene>
<evidence type="ECO:0000313" key="1">
    <source>
        <dbReference type="EMBL" id="CAG9327043.1"/>
    </source>
</evidence>
<proteinExistence type="predicted"/>
<evidence type="ECO:0000313" key="2">
    <source>
        <dbReference type="Proteomes" id="UP001162131"/>
    </source>
</evidence>
<keyword evidence="2" id="KW-1185">Reference proteome</keyword>
<reference evidence="1" key="1">
    <citation type="submission" date="2021-09" db="EMBL/GenBank/DDBJ databases">
        <authorList>
            <consortium name="AG Swart"/>
            <person name="Singh M."/>
            <person name="Singh A."/>
            <person name="Seah K."/>
            <person name="Emmerich C."/>
        </authorList>
    </citation>
    <scope>NUCLEOTIDE SEQUENCE</scope>
    <source>
        <strain evidence="1">ATCC30299</strain>
    </source>
</reference>
<dbReference type="Proteomes" id="UP001162131">
    <property type="component" value="Unassembled WGS sequence"/>
</dbReference>
<protein>
    <submittedName>
        <fullName evidence="1">Uncharacterized protein</fullName>
    </submittedName>
</protein>
<accession>A0AAU9JM43</accession>
<dbReference type="AlphaFoldDB" id="A0AAU9JM43"/>
<sequence>MQSLSLHNGGIHTNSNLKMIDIPTSQLSLLLPQKLIEDVLGYQNHDLSPSSPHIISTSIQSSPSSVSKSSFPPSPQIAPLESRLHSYLFKHPHKGSVSLKLATLFENLNLEKEVEKEIAECKQEVKLCNEIKTDFFDGVVATINLFAKKPEKLNARAKIFCPLEIDKENIPPQWINDKRN</sequence>